<sequence>MFLCCFRDTGGPPPGSNSKPAHEETLSLSNTKDIKEVSTSVSWTTDISIFPVAIFQIDAKQRCKEITRLTFSNDEQISSVITAGRPRIVCMLHPEGLLTAPICLPHPVKAKCDSNVTPWLRADVVFADSTVQAAWATRNMHEVSFKLATCCKNDPAFAQYLSEAAVSVTTVPVQKDLKTKQRLQSHQLDILQFPRGNNIIIYSAYLRQSDVGTLCPALILELEGLALDQDSGPASSAPGRQDEILGLEHCGQAVHQPIAKPLVSSTVGMHGPLEASTTAYTDMRTKRHQQRELMRGRAMITAVPCIATLIELVQPGKEVESRNRMSQNPTSLREAAATNGQTIDQIGLITGRILLQNELSLAFWGKLSASDPSISGALLEVLFKEEPDAREGLMQQLYIQRLQQQLLPDQVLVSSPWKKVVLVPPLCKSLGGLLRRRKMQSDRIRGQNMVGDSLSGDPGSGSGRKQVTRESASGPSAEDEVLRDSGQDNSAYWLLKSLLKENRQIDTIPPTMLPSVPKAQDKPVDSHADACLFMEQPASATSSATTALQTPMLAPTLKSVASSASRLDQVTPQRTKVAYRSASGSNMSERNKGRHVAFQLEEVTEQPGASMEKSPCRLSEDGCSYSEALLGRVDNPNFVTLSGSNIVTTRRRLDHARQRSELGTSYAALRRAYCSEGIATNGISRASRPHNLSSPADAEEGLDERSIQKALDHVGMAVAPSPHLLSLLVALESGSGNHSNLVNRIEVADKGNSSVQARGLPQLKPSPGGNLIHASSFQSGFGSNILLEPVPTWKVPGDNLHPVGVGLMHCKSLTRTSSKQTGLEAGSNSQTVSLGAGAQGAARLSAGGGVAVPGQMSHHSWAQQDPVDPPVLASSASPPRVRFMQNRGKVSGQGNWGALAGSALTAIASTPLMDSINSNSQVFSSSMTTKTQVIPDHVGDTKGSSALFRSFGSNGHSEQGLRTHVLTADPMLNSHNSLQKHRTSVKNVAPSEFEEERSDVTTEEDNEESGSDKDDYCHDGVDGEEEGREGEKAGPDQRSRWHEVQALPVQDPVTGRDAVLLLQTDVTARAVMEMKMTALTEAQLTMLENMFPRHILEFVMGTALPQANLGDLARQHEQVTILFMDICGFTSMSKEVAPHLVMEFLNRLFSKFDILCDHYGVYKVETAGDCYIVAGALMSYDHEGFVSINPNSDPKLGATSILGFAKAMLRHAASVRMPHNGMPTTVRVGIHTGSVVSGLIGTKLPKFSLFGDTMNTSSRMESTSKPGCIQISESTYRFLDYEERSIFEATGGVEVKGKGIMQTYLYKPVEGDLSLQSEDLEIIEEAREEEEGLAEEMSESLPTWRVATSALAEAASELLPGRLLPTALDSSPRSFDVDNLASSSFAAQVSFKNKMARRNKSLPSPMADIASPHLPHDSANTSYVPMLTPATNDQVGDSGVNEEVRDGESQRNPCAEYTIQPNANQMTGSNTLHHSSITQPLGGNVSGEPTQFQAQVARVSPMVHKASQTRKSGSYMTPSWGERSREEVGRRLSSIAFRTHGSVPLVSESAQRSFWQASTSAPSYSEMQALLSIPLNMKLCQQGQQQQSEEGIETREGAVSSSGSPVRQVLPGRKQAGHVGATSRRRSSILLMKDVLHLMQAAVRTPSDA</sequence>
<dbReference type="SUPFAM" id="SSF55073">
    <property type="entry name" value="Nucleotide cyclase"/>
    <property type="match status" value="1"/>
</dbReference>
<feature type="region of interest" description="Disordered" evidence="7">
    <location>
        <begin position="1502"/>
        <end position="1522"/>
    </location>
</feature>
<dbReference type="GO" id="GO:0004016">
    <property type="term" value="F:adenylate cyclase activity"/>
    <property type="evidence" value="ECO:0007669"/>
    <property type="project" value="TreeGrafter"/>
</dbReference>
<dbReference type="InterPro" id="IPR050401">
    <property type="entry name" value="Cyclic_nucleotide_synthase"/>
</dbReference>
<dbReference type="Gene3D" id="3.30.70.1230">
    <property type="entry name" value="Nucleotide cyclase"/>
    <property type="match status" value="1"/>
</dbReference>
<dbReference type="EMBL" id="BEGY01000015">
    <property type="protein sequence ID" value="GAX76114.1"/>
    <property type="molecule type" value="Genomic_DNA"/>
</dbReference>
<dbReference type="InterPro" id="IPR001054">
    <property type="entry name" value="A/G_cyclase"/>
</dbReference>
<evidence type="ECO:0000256" key="7">
    <source>
        <dbReference type="SAM" id="MobiDB-lite"/>
    </source>
</evidence>
<feature type="domain" description="Guanylate cyclase" evidence="8">
    <location>
        <begin position="1120"/>
        <end position="1261"/>
    </location>
</feature>
<comment type="caution">
    <text evidence="9">The sequence shown here is derived from an EMBL/GenBank/DDBJ whole genome shotgun (WGS) entry which is preliminary data.</text>
</comment>
<keyword evidence="6" id="KW-0456">Lyase</keyword>
<keyword evidence="4" id="KW-1133">Transmembrane helix</keyword>
<feature type="region of interest" description="Disordered" evidence="7">
    <location>
        <begin position="1429"/>
        <end position="1451"/>
    </location>
</feature>
<dbReference type="GO" id="GO:0000166">
    <property type="term" value="F:nucleotide binding"/>
    <property type="evidence" value="ECO:0007669"/>
    <property type="project" value="UniProtKB-KW"/>
</dbReference>
<accession>A0A250WZ40</accession>
<feature type="compositionally biased region" description="Basic and acidic residues" evidence="7">
    <location>
        <begin position="1010"/>
        <end position="1021"/>
    </location>
</feature>
<feature type="region of interest" description="Disordered" evidence="7">
    <location>
        <begin position="846"/>
        <end position="877"/>
    </location>
</feature>
<evidence type="ECO:0000313" key="10">
    <source>
        <dbReference type="Proteomes" id="UP000232323"/>
    </source>
</evidence>
<feature type="region of interest" description="Disordered" evidence="7">
    <location>
        <begin position="438"/>
        <end position="483"/>
    </location>
</feature>
<keyword evidence="5" id="KW-0472">Membrane</keyword>
<feature type="region of interest" description="Disordered" evidence="7">
    <location>
        <begin position="7"/>
        <end position="26"/>
    </location>
</feature>
<feature type="region of interest" description="Disordered" evidence="7">
    <location>
        <begin position="976"/>
        <end position="1040"/>
    </location>
</feature>
<protein>
    <recommendedName>
        <fullName evidence="8">Guanylate cyclase domain-containing protein</fullName>
    </recommendedName>
</protein>
<feature type="region of interest" description="Disordered" evidence="7">
    <location>
        <begin position="1584"/>
        <end position="1622"/>
    </location>
</feature>
<dbReference type="GO" id="GO:0005886">
    <property type="term" value="C:plasma membrane"/>
    <property type="evidence" value="ECO:0007669"/>
    <property type="project" value="TreeGrafter"/>
</dbReference>
<feature type="compositionally biased region" description="Acidic residues" evidence="7">
    <location>
        <begin position="992"/>
        <end position="1009"/>
    </location>
</feature>
<dbReference type="GO" id="GO:0001653">
    <property type="term" value="F:peptide receptor activity"/>
    <property type="evidence" value="ECO:0007669"/>
    <property type="project" value="TreeGrafter"/>
</dbReference>
<dbReference type="SMART" id="SM00044">
    <property type="entry name" value="CYCc"/>
    <property type="match status" value="1"/>
</dbReference>
<evidence type="ECO:0000256" key="5">
    <source>
        <dbReference type="ARBA" id="ARBA00023136"/>
    </source>
</evidence>
<feature type="compositionally biased region" description="Basic and acidic residues" evidence="7">
    <location>
        <begin position="1029"/>
        <end position="1040"/>
    </location>
</feature>
<evidence type="ECO:0000256" key="1">
    <source>
        <dbReference type="ARBA" id="ARBA00004370"/>
    </source>
</evidence>
<dbReference type="CDD" id="cd07302">
    <property type="entry name" value="CHD"/>
    <property type="match status" value="1"/>
</dbReference>
<evidence type="ECO:0000259" key="8">
    <source>
        <dbReference type="PROSITE" id="PS50125"/>
    </source>
</evidence>
<keyword evidence="3" id="KW-0547">Nucleotide-binding</keyword>
<dbReference type="OrthoDB" id="548029at2759"/>
<dbReference type="GO" id="GO:0007168">
    <property type="term" value="P:receptor guanylyl cyclase signaling pathway"/>
    <property type="evidence" value="ECO:0007669"/>
    <property type="project" value="TreeGrafter"/>
</dbReference>
<evidence type="ECO:0000256" key="4">
    <source>
        <dbReference type="ARBA" id="ARBA00022989"/>
    </source>
</evidence>
<dbReference type="PROSITE" id="PS50125">
    <property type="entry name" value="GUANYLATE_CYCLASE_2"/>
    <property type="match status" value="1"/>
</dbReference>
<evidence type="ECO:0000313" key="9">
    <source>
        <dbReference type="EMBL" id="GAX76114.1"/>
    </source>
</evidence>
<feature type="region of interest" description="Disordered" evidence="7">
    <location>
        <begin position="564"/>
        <end position="592"/>
    </location>
</feature>
<evidence type="ECO:0000256" key="3">
    <source>
        <dbReference type="ARBA" id="ARBA00022741"/>
    </source>
</evidence>
<evidence type="ECO:0000256" key="6">
    <source>
        <dbReference type="ARBA" id="ARBA00023239"/>
    </source>
</evidence>
<name>A0A250WZ40_9CHLO</name>
<dbReference type="PANTHER" id="PTHR11920">
    <property type="entry name" value="GUANYLYL CYCLASE"/>
    <property type="match status" value="1"/>
</dbReference>
<keyword evidence="2" id="KW-0812">Transmembrane</keyword>
<dbReference type="PANTHER" id="PTHR11920:SF335">
    <property type="entry name" value="GUANYLATE CYCLASE"/>
    <property type="match status" value="1"/>
</dbReference>
<dbReference type="GO" id="GO:0004383">
    <property type="term" value="F:guanylate cyclase activity"/>
    <property type="evidence" value="ECO:0007669"/>
    <property type="project" value="TreeGrafter"/>
</dbReference>
<gene>
    <name evidence="9" type="ORF">CEUSTIGMA_g3557.t1</name>
</gene>
<feature type="compositionally biased region" description="Polar residues" evidence="7">
    <location>
        <begin position="564"/>
        <end position="574"/>
    </location>
</feature>
<reference evidence="9 10" key="1">
    <citation type="submission" date="2017-08" db="EMBL/GenBank/DDBJ databases">
        <title>Acidophilic green algal genome provides insights into adaptation to an acidic environment.</title>
        <authorList>
            <person name="Hirooka S."/>
            <person name="Hirose Y."/>
            <person name="Kanesaki Y."/>
            <person name="Higuchi S."/>
            <person name="Fujiwara T."/>
            <person name="Onuma R."/>
            <person name="Era A."/>
            <person name="Ohbayashi R."/>
            <person name="Uzuka A."/>
            <person name="Nozaki H."/>
            <person name="Yoshikawa H."/>
            <person name="Miyagishima S.Y."/>
        </authorList>
    </citation>
    <scope>NUCLEOTIDE SEQUENCE [LARGE SCALE GENOMIC DNA]</scope>
    <source>
        <strain evidence="9 10">NIES-2499</strain>
    </source>
</reference>
<evidence type="ECO:0000256" key="2">
    <source>
        <dbReference type="ARBA" id="ARBA00022692"/>
    </source>
</evidence>
<dbReference type="InterPro" id="IPR029787">
    <property type="entry name" value="Nucleotide_cyclase"/>
</dbReference>
<dbReference type="Proteomes" id="UP000232323">
    <property type="component" value="Unassembled WGS sequence"/>
</dbReference>
<dbReference type="Pfam" id="PF00211">
    <property type="entry name" value="Guanylate_cyc"/>
    <property type="match status" value="1"/>
</dbReference>
<proteinExistence type="predicted"/>
<organism evidence="9 10">
    <name type="scientific">Chlamydomonas eustigma</name>
    <dbReference type="NCBI Taxonomy" id="1157962"/>
    <lineage>
        <taxon>Eukaryota</taxon>
        <taxon>Viridiplantae</taxon>
        <taxon>Chlorophyta</taxon>
        <taxon>core chlorophytes</taxon>
        <taxon>Chlorophyceae</taxon>
        <taxon>CS clade</taxon>
        <taxon>Chlamydomonadales</taxon>
        <taxon>Chlamydomonadaceae</taxon>
        <taxon>Chlamydomonas</taxon>
    </lineage>
</organism>
<comment type="subcellular location">
    <subcellularLocation>
        <location evidence="1">Membrane</location>
    </subcellularLocation>
</comment>
<keyword evidence="10" id="KW-1185">Reference proteome</keyword>
<dbReference type="GO" id="GO:0035556">
    <property type="term" value="P:intracellular signal transduction"/>
    <property type="evidence" value="ECO:0007669"/>
    <property type="project" value="InterPro"/>
</dbReference>